<dbReference type="EMBL" id="NHTK01001219">
    <property type="protein sequence ID" value="PPR01760.1"/>
    <property type="molecule type" value="Genomic_DNA"/>
</dbReference>
<evidence type="ECO:0000313" key="3">
    <source>
        <dbReference type="Proteomes" id="UP000284842"/>
    </source>
</evidence>
<protein>
    <submittedName>
        <fullName evidence="2">Uncharacterized protein</fullName>
    </submittedName>
</protein>
<dbReference type="InParanoid" id="A0A409YFH4"/>
<feature type="compositionally biased region" description="Polar residues" evidence="1">
    <location>
        <begin position="108"/>
        <end position="117"/>
    </location>
</feature>
<comment type="caution">
    <text evidence="2">The sequence shown here is derived from an EMBL/GenBank/DDBJ whole genome shotgun (WGS) entry which is preliminary data.</text>
</comment>
<sequence>MSQQEVSSKESSQRDAMNRDSDVQREATALESLEEGQNRAYPWVRSSPKYDDASNRRPTYPSSSTTKSAHKPRPPVFVPPPQNVNSPQSQSLRWAPKYDDETNRRPTYPSSSNTQSCYKPRPPVLIPPPQKLPPQQKVNNASESSSRVTATINKTAETGLLSVPSPSGTGLIICPKPTRVIPVAKFQALLEMEEQDPEDEESTA</sequence>
<dbReference type="Proteomes" id="UP000284842">
    <property type="component" value="Unassembled WGS sequence"/>
</dbReference>
<accession>A0A409YFH4</accession>
<reference evidence="2 3" key="1">
    <citation type="journal article" date="2018" name="Evol. Lett.">
        <title>Horizontal gene cluster transfer increased hallucinogenic mushroom diversity.</title>
        <authorList>
            <person name="Reynolds H.T."/>
            <person name="Vijayakumar V."/>
            <person name="Gluck-Thaler E."/>
            <person name="Korotkin H.B."/>
            <person name="Matheny P.B."/>
            <person name="Slot J.C."/>
        </authorList>
    </citation>
    <scope>NUCLEOTIDE SEQUENCE [LARGE SCALE GENOMIC DNA]</scope>
    <source>
        <strain evidence="2 3">2629</strain>
    </source>
</reference>
<feature type="compositionally biased region" description="Polar residues" evidence="1">
    <location>
        <begin position="56"/>
        <end position="67"/>
    </location>
</feature>
<feature type="compositionally biased region" description="Pro residues" evidence="1">
    <location>
        <begin position="120"/>
        <end position="132"/>
    </location>
</feature>
<feature type="compositionally biased region" description="Basic and acidic residues" evidence="1">
    <location>
        <begin position="7"/>
        <end position="25"/>
    </location>
</feature>
<dbReference type="AlphaFoldDB" id="A0A409YFH4"/>
<gene>
    <name evidence="2" type="ORF">CVT24_001823</name>
</gene>
<feature type="compositionally biased region" description="Polar residues" evidence="1">
    <location>
        <begin position="139"/>
        <end position="148"/>
    </location>
</feature>
<feature type="region of interest" description="Disordered" evidence="1">
    <location>
        <begin position="1"/>
        <end position="148"/>
    </location>
</feature>
<keyword evidence="3" id="KW-1185">Reference proteome</keyword>
<evidence type="ECO:0000256" key="1">
    <source>
        <dbReference type="SAM" id="MobiDB-lite"/>
    </source>
</evidence>
<name>A0A409YFH4_9AGAR</name>
<organism evidence="2 3">
    <name type="scientific">Panaeolus cyanescens</name>
    <dbReference type="NCBI Taxonomy" id="181874"/>
    <lineage>
        <taxon>Eukaryota</taxon>
        <taxon>Fungi</taxon>
        <taxon>Dikarya</taxon>
        <taxon>Basidiomycota</taxon>
        <taxon>Agaricomycotina</taxon>
        <taxon>Agaricomycetes</taxon>
        <taxon>Agaricomycetidae</taxon>
        <taxon>Agaricales</taxon>
        <taxon>Agaricineae</taxon>
        <taxon>Galeropsidaceae</taxon>
        <taxon>Panaeolus</taxon>
    </lineage>
</organism>
<proteinExistence type="predicted"/>
<evidence type="ECO:0000313" key="2">
    <source>
        <dbReference type="EMBL" id="PPR01760.1"/>
    </source>
</evidence>